<dbReference type="InterPro" id="IPR031357">
    <property type="entry name" value="Stealth_CR3"/>
</dbReference>
<feature type="region of interest" description="Disordered" evidence="2">
    <location>
        <begin position="405"/>
        <end position="433"/>
    </location>
</feature>
<evidence type="ECO:0000256" key="1">
    <source>
        <dbReference type="ARBA" id="ARBA00022679"/>
    </source>
</evidence>
<dbReference type="EMBL" id="HBIU01023794">
    <property type="protein sequence ID" value="CAE0632357.1"/>
    <property type="molecule type" value="Transcribed_RNA"/>
</dbReference>
<evidence type="ECO:0000313" key="6">
    <source>
        <dbReference type="EMBL" id="CAE0632357.1"/>
    </source>
</evidence>
<keyword evidence="3" id="KW-1133">Transmembrane helix</keyword>
<dbReference type="GO" id="GO:0005794">
    <property type="term" value="C:Golgi apparatus"/>
    <property type="evidence" value="ECO:0007669"/>
    <property type="project" value="TreeGrafter"/>
</dbReference>
<keyword evidence="3" id="KW-0812">Transmembrane</keyword>
<dbReference type="PANTHER" id="PTHR24045">
    <property type="match status" value="1"/>
</dbReference>
<dbReference type="InterPro" id="IPR031356">
    <property type="entry name" value="Stealth_CR4"/>
</dbReference>
<evidence type="ECO:0000256" key="3">
    <source>
        <dbReference type="SAM" id="Phobius"/>
    </source>
</evidence>
<protein>
    <submittedName>
        <fullName evidence="6">Uncharacterized protein</fullName>
    </submittedName>
</protein>
<dbReference type="PANTHER" id="PTHR24045:SF0">
    <property type="entry name" value="N-ACETYLGLUCOSAMINE-1-PHOSPHOTRANSFERASE SUBUNITS ALPHA_BETA"/>
    <property type="match status" value="1"/>
</dbReference>
<keyword evidence="1" id="KW-0808">Transferase</keyword>
<dbReference type="GO" id="GO:0003976">
    <property type="term" value="F:UDP-N-acetylglucosamine-lysosomal-enzyme N-acetylglucosaminephosphotransferase activity"/>
    <property type="evidence" value="ECO:0007669"/>
    <property type="project" value="TreeGrafter"/>
</dbReference>
<feature type="domain" description="Stealth protein CR4 conserved region 4" evidence="5">
    <location>
        <begin position="319"/>
        <end position="370"/>
    </location>
</feature>
<gene>
    <name evidence="6" type="ORF">HAKA00212_LOCUS11062</name>
</gene>
<reference evidence="6" key="1">
    <citation type="submission" date="2021-01" db="EMBL/GenBank/DDBJ databases">
        <authorList>
            <person name="Corre E."/>
            <person name="Pelletier E."/>
            <person name="Niang G."/>
            <person name="Scheremetjew M."/>
            <person name="Finn R."/>
            <person name="Kale V."/>
            <person name="Holt S."/>
            <person name="Cochrane G."/>
            <person name="Meng A."/>
            <person name="Brown T."/>
            <person name="Cohen L."/>
        </authorList>
    </citation>
    <scope>NUCLEOTIDE SEQUENCE</scope>
    <source>
        <strain evidence="6">CCMP3107</strain>
    </source>
</reference>
<name>A0A7S3XU23_HETAK</name>
<dbReference type="InterPro" id="IPR047141">
    <property type="entry name" value="Stealth"/>
</dbReference>
<feature type="domain" description="Stealth protein CR3 conserved region 3" evidence="4">
    <location>
        <begin position="154"/>
        <end position="200"/>
    </location>
</feature>
<sequence>MRKTLSLQEEGISIQHSTLGQEAIVPIRVAQQFAGTTSFGHKRKRFIRKRNGKNALARNRGNPSNSMMHDFLIFYDKLKHSRAQRSSGWESFQFWRSTVDQLMEGLRESGTVAKLAALGSQRKLLDSFGDSLRHVDRLYTKIFGPPESTRKVIAHMPHMIDKVIMEEMQQQFKDEWEKTSSNRFRSSDDMQYAFAYFWWLQNRYRLAEDETLRAWWRDSLDVDGDGALSPNEEKTLGVLVDGKVDGATAVSRTQLRECMGLHGDERPSFVDFTSCKRAVTAIMSKGKRDPEHVVDDDTFIAFEMLDDDEGSFMNKVNWIREKRPKFFCLNDNMKNPSEAILNELWFFFESYFPHQSQFELAPNYINRYQYIEDYQRMQFYFKLMVLGLVVITIILVFMETNNAEQAADPSNREGGRNKNDEELRQEEGATPGTEAVAFEGMVPHIELSWKERIRRAVWQRGGLQSRPHLD</sequence>
<dbReference type="GO" id="GO:0016256">
    <property type="term" value="P:N-glycan processing to lysosome"/>
    <property type="evidence" value="ECO:0007669"/>
    <property type="project" value="TreeGrafter"/>
</dbReference>
<feature type="compositionally biased region" description="Basic and acidic residues" evidence="2">
    <location>
        <begin position="410"/>
        <end position="427"/>
    </location>
</feature>
<accession>A0A7S3XU23</accession>
<evidence type="ECO:0000259" key="4">
    <source>
        <dbReference type="Pfam" id="PF17102"/>
    </source>
</evidence>
<dbReference type="GO" id="GO:0046835">
    <property type="term" value="P:carbohydrate phosphorylation"/>
    <property type="evidence" value="ECO:0007669"/>
    <property type="project" value="TreeGrafter"/>
</dbReference>
<evidence type="ECO:0000259" key="5">
    <source>
        <dbReference type="Pfam" id="PF17103"/>
    </source>
</evidence>
<evidence type="ECO:0000256" key="2">
    <source>
        <dbReference type="SAM" id="MobiDB-lite"/>
    </source>
</evidence>
<feature type="transmembrane region" description="Helical" evidence="3">
    <location>
        <begin position="379"/>
        <end position="398"/>
    </location>
</feature>
<proteinExistence type="predicted"/>
<organism evidence="6">
    <name type="scientific">Heterosigma akashiwo</name>
    <name type="common">Chromophytic alga</name>
    <name type="synonym">Heterosigma carterae</name>
    <dbReference type="NCBI Taxonomy" id="2829"/>
    <lineage>
        <taxon>Eukaryota</taxon>
        <taxon>Sar</taxon>
        <taxon>Stramenopiles</taxon>
        <taxon>Ochrophyta</taxon>
        <taxon>Raphidophyceae</taxon>
        <taxon>Chattonellales</taxon>
        <taxon>Chattonellaceae</taxon>
        <taxon>Heterosigma</taxon>
    </lineage>
</organism>
<dbReference type="Pfam" id="PF17102">
    <property type="entry name" value="Stealth_CR3"/>
    <property type="match status" value="1"/>
</dbReference>
<dbReference type="Pfam" id="PF17103">
    <property type="entry name" value="Stealth_CR4"/>
    <property type="match status" value="1"/>
</dbReference>
<dbReference type="AlphaFoldDB" id="A0A7S3XU23"/>
<keyword evidence="3" id="KW-0472">Membrane</keyword>